<reference evidence="1 2" key="1">
    <citation type="submission" date="2016-12" db="EMBL/GenBank/DDBJ databases">
        <title>The draft genome sequence of Actinophytocola sp. 11-183.</title>
        <authorList>
            <person name="Wang W."/>
            <person name="Yuan L."/>
        </authorList>
    </citation>
    <scope>NUCLEOTIDE SEQUENCE [LARGE SCALE GENOMIC DNA]</scope>
    <source>
        <strain evidence="1 2">11-183</strain>
    </source>
</reference>
<keyword evidence="2" id="KW-1185">Reference proteome</keyword>
<organism evidence="1 2">
    <name type="scientific">Actinophytocola xanthii</name>
    <dbReference type="NCBI Taxonomy" id="1912961"/>
    <lineage>
        <taxon>Bacteria</taxon>
        <taxon>Bacillati</taxon>
        <taxon>Actinomycetota</taxon>
        <taxon>Actinomycetes</taxon>
        <taxon>Pseudonocardiales</taxon>
        <taxon>Pseudonocardiaceae</taxon>
    </lineage>
</organism>
<accession>A0A1Q8CUW2</accession>
<proteinExistence type="predicted"/>
<comment type="caution">
    <text evidence="1">The sequence shown here is derived from an EMBL/GenBank/DDBJ whole genome shotgun (WGS) entry which is preliminary data.</text>
</comment>
<dbReference type="Proteomes" id="UP000185596">
    <property type="component" value="Unassembled WGS sequence"/>
</dbReference>
<gene>
    <name evidence="1" type="ORF">BU204_08420</name>
</gene>
<evidence type="ECO:0000313" key="1">
    <source>
        <dbReference type="EMBL" id="OLF18143.1"/>
    </source>
</evidence>
<dbReference type="OrthoDB" id="9979273at2"/>
<name>A0A1Q8CUW2_9PSEU</name>
<protein>
    <submittedName>
        <fullName evidence="1">Uncharacterized protein</fullName>
    </submittedName>
</protein>
<dbReference type="EMBL" id="MSIE01000011">
    <property type="protein sequence ID" value="OLF18143.1"/>
    <property type="molecule type" value="Genomic_DNA"/>
</dbReference>
<dbReference type="RefSeq" id="WP_075125002.1">
    <property type="nucleotide sequence ID" value="NZ_MSIE01000011.1"/>
</dbReference>
<evidence type="ECO:0000313" key="2">
    <source>
        <dbReference type="Proteomes" id="UP000185596"/>
    </source>
</evidence>
<sequence>MDVKKVLLLVGVAVLVYTLLVHPSALADGVQALFGWILDGLEAILTFLREVFSGLTEVFA</sequence>
<dbReference type="AlphaFoldDB" id="A0A1Q8CUW2"/>